<feature type="compositionally biased region" description="Basic residues" evidence="10">
    <location>
        <begin position="162"/>
        <end position="174"/>
    </location>
</feature>
<evidence type="ECO:0000256" key="7">
    <source>
        <dbReference type="ARBA" id="ARBA00023136"/>
    </source>
</evidence>
<dbReference type="Pfam" id="PF00876">
    <property type="entry name" value="Innexin"/>
    <property type="match status" value="1"/>
</dbReference>
<evidence type="ECO:0000256" key="4">
    <source>
        <dbReference type="ARBA" id="ARBA00022692"/>
    </source>
</evidence>
<keyword evidence="2 9" id="KW-0813">Transport</keyword>
<keyword evidence="5" id="KW-1133">Transmembrane helix</keyword>
<name>A0A1S8X9N2_OPIVI</name>
<evidence type="ECO:0000256" key="9">
    <source>
        <dbReference type="RuleBase" id="RU010713"/>
    </source>
</evidence>
<feature type="non-terminal residue" evidence="11">
    <location>
        <position position="1"/>
    </location>
</feature>
<accession>A0A1S8X9N2</accession>
<protein>
    <recommendedName>
        <fullName evidence="9">Innexin</fullName>
    </recommendedName>
</protein>
<dbReference type="GO" id="GO:0005886">
    <property type="term" value="C:plasma membrane"/>
    <property type="evidence" value="ECO:0007669"/>
    <property type="project" value="UniProtKB-SubCell"/>
</dbReference>
<dbReference type="InterPro" id="IPR000990">
    <property type="entry name" value="Innexin"/>
</dbReference>
<evidence type="ECO:0000313" key="11">
    <source>
        <dbReference type="EMBL" id="OON23440.1"/>
    </source>
</evidence>
<comment type="function">
    <text evidence="9">Structural component of the gap junctions.</text>
</comment>
<evidence type="ECO:0000256" key="3">
    <source>
        <dbReference type="ARBA" id="ARBA00022475"/>
    </source>
</evidence>
<gene>
    <name evidence="9" type="primary">inx</name>
    <name evidence="11" type="ORF">X801_00656</name>
</gene>
<keyword evidence="12" id="KW-1185">Reference proteome</keyword>
<evidence type="ECO:0000256" key="6">
    <source>
        <dbReference type="ARBA" id="ARBA00023065"/>
    </source>
</evidence>
<keyword evidence="8 9" id="KW-0407">Ion channel</keyword>
<comment type="similarity">
    <text evidence="9">Belongs to the pannexin family.</text>
</comment>
<feature type="region of interest" description="Disordered" evidence="10">
    <location>
        <begin position="237"/>
        <end position="261"/>
    </location>
</feature>
<reference evidence="11 12" key="1">
    <citation type="submission" date="2015-03" db="EMBL/GenBank/DDBJ databases">
        <title>Draft genome of the nematode, Opisthorchis viverrini.</title>
        <authorList>
            <person name="Mitreva M."/>
        </authorList>
    </citation>
    <scope>NUCLEOTIDE SEQUENCE [LARGE SCALE GENOMIC DNA]</scope>
    <source>
        <strain evidence="11">Khon Kaen</strain>
    </source>
</reference>
<keyword evidence="3" id="KW-1003">Cell membrane</keyword>
<evidence type="ECO:0000313" key="12">
    <source>
        <dbReference type="Proteomes" id="UP000243686"/>
    </source>
</evidence>
<keyword evidence="7" id="KW-0472">Membrane</keyword>
<evidence type="ECO:0000256" key="2">
    <source>
        <dbReference type="ARBA" id="ARBA00022448"/>
    </source>
</evidence>
<dbReference type="PROSITE" id="PS51013">
    <property type="entry name" value="PANNEXIN"/>
    <property type="match status" value="1"/>
</dbReference>
<dbReference type="PANTHER" id="PTHR11893">
    <property type="entry name" value="INNEXIN"/>
    <property type="match status" value="1"/>
</dbReference>
<keyword evidence="4" id="KW-0812">Transmembrane</keyword>
<dbReference type="PANTHER" id="PTHR11893:SF36">
    <property type="entry name" value="INNEXIN-5"/>
    <property type="match status" value="1"/>
</dbReference>
<evidence type="ECO:0000256" key="8">
    <source>
        <dbReference type="ARBA" id="ARBA00023303"/>
    </source>
</evidence>
<dbReference type="Proteomes" id="UP000243686">
    <property type="component" value="Unassembled WGS sequence"/>
</dbReference>
<dbReference type="GO" id="GO:0005921">
    <property type="term" value="C:gap junction"/>
    <property type="evidence" value="ECO:0007669"/>
    <property type="project" value="UniProtKB-UniRule"/>
</dbReference>
<organism evidence="11 12">
    <name type="scientific">Opisthorchis viverrini</name>
    <name type="common">Southeast Asian liver fluke</name>
    <dbReference type="NCBI Taxonomy" id="6198"/>
    <lineage>
        <taxon>Eukaryota</taxon>
        <taxon>Metazoa</taxon>
        <taxon>Spiralia</taxon>
        <taxon>Lophotrochozoa</taxon>
        <taxon>Platyhelminthes</taxon>
        <taxon>Trematoda</taxon>
        <taxon>Digenea</taxon>
        <taxon>Opisthorchiida</taxon>
        <taxon>Opisthorchiata</taxon>
        <taxon>Opisthorchiidae</taxon>
        <taxon>Opisthorchis</taxon>
    </lineage>
</organism>
<dbReference type="GO" id="GO:0005243">
    <property type="term" value="F:gap junction channel activity"/>
    <property type="evidence" value="ECO:0007669"/>
    <property type="project" value="TreeGrafter"/>
</dbReference>
<feature type="compositionally biased region" description="Basic and acidic residues" evidence="10">
    <location>
        <begin position="150"/>
        <end position="161"/>
    </location>
</feature>
<sequence>HLPLQCWIPQEFSRSWEEYAENYCWVTNTYYASLESRLPPPEERQNVVRYYQWATFALAVQAAGFQVQRIMHSAIQVNCAPIASVSAAIAGVAKYMDAVIYRRQYKIWQRPATFSGLFEPVYCYKFSPVEQSAAKAKTVQFKGTQVQPKDYKILKTSEDPHHHGRATLRSHKKSPAPPPPVESQQTAPKETSTPAGAQSNGRSGIKPGRKQSLGSASFCDVCCACFSSCLINQKTSAKNEKTDAQSMQTLKPLIEPPTAKT</sequence>
<feature type="compositionally biased region" description="Polar residues" evidence="10">
    <location>
        <begin position="182"/>
        <end position="202"/>
    </location>
</feature>
<dbReference type="GO" id="GO:0034220">
    <property type="term" value="P:monoatomic ion transmembrane transport"/>
    <property type="evidence" value="ECO:0007669"/>
    <property type="project" value="UniProtKB-KW"/>
</dbReference>
<proteinExistence type="inferred from homology"/>
<dbReference type="AlphaFoldDB" id="A0A1S8X9N2"/>
<comment type="subcellular location">
    <subcellularLocation>
        <location evidence="1 9">Cell membrane</location>
        <topology evidence="1 9">Multi-pass membrane protein</topology>
    </subcellularLocation>
</comment>
<dbReference type="EMBL" id="KV891545">
    <property type="protein sequence ID" value="OON23440.1"/>
    <property type="molecule type" value="Genomic_DNA"/>
</dbReference>
<feature type="region of interest" description="Disordered" evidence="10">
    <location>
        <begin position="150"/>
        <end position="210"/>
    </location>
</feature>
<evidence type="ECO:0000256" key="10">
    <source>
        <dbReference type="SAM" id="MobiDB-lite"/>
    </source>
</evidence>
<keyword evidence="6 9" id="KW-0406">Ion transport</keyword>
<evidence type="ECO:0000256" key="5">
    <source>
        <dbReference type="ARBA" id="ARBA00022989"/>
    </source>
</evidence>
<feature type="non-terminal residue" evidence="11">
    <location>
        <position position="261"/>
    </location>
</feature>
<evidence type="ECO:0000256" key="1">
    <source>
        <dbReference type="ARBA" id="ARBA00004651"/>
    </source>
</evidence>